<evidence type="ECO:0000313" key="3">
    <source>
        <dbReference type="Proteomes" id="UP000324222"/>
    </source>
</evidence>
<evidence type="ECO:0000313" key="2">
    <source>
        <dbReference type="EMBL" id="MPC69032.1"/>
    </source>
</evidence>
<feature type="compositionally biased region" description="Acidic residues" evidence="1">
    <location>
        <begin position="17"/>
        <end position="29"/>
    </location>
</feature>
<sequence>MLEVRRRQQVPVKCREEEEEEEAEEEEAGCEEGFSLLLSGSASCCMAAEFSPVGIQADWDLTGPFFLSPFYCPRPATPYRNDTLPNVRIQR</sequence>
<organism evidence="2 3">
    <name type="scientific">Portunus trituberculatus</name>
    <name type="common">Swimming crab</name>
    <name type="synonym">Neptunus trituberculatus</name>
    <dbReference type="NCBI Taxonomy" id="210409"/>
    <lineage>
        <taxon>Eukaryota</taxon>
        <taxon>Metazoa</taxon>
        <taxon>Ecdysozoa</taxon>
        <taxon>Arthropoda</taxon>
        <taxon>Crustacea</taxon>
        <taxon>Multicrustacea</taxon>
        <taxon>Malacostraca</taxon>
        <taxon>Eumalacostraca</taxon>
        <taxon>Eucarida</taxon>
        <taxon>Decapoda</taxon>
        <taxon>Pleocyemata</taxon>
        <taxon>Brachyura</taxon>
        <taxon>Eubrachyura</taxon>
        <taxon>Portunoidea</taxon>
        <taxon>Portunidae</taxon>
        <taxon>Portuninae</taxon>
        <taxon>Portunus</taxon>
    </lineage>
</organism>
<dbReference type="EMBL" id="VSRR010028775">
    <property type="protein sequence ID" value="MPC69032.1"/>
    <property type="molecule type" value="Genomic_DNA"/>
</dbReference>
<protein>
    <submittedName>
        <fullName evidence="2">Uncharacterized protein</fullName>
    </submittedName>
</protein>
<feature type="region of interest" description="Disordered" evidence="1">
    <location>
        <begin position="1"/>
        <end position="29"/>
    </location>
</feature>
<dbReference type="AlphaFoldDB" id="A0A5B7HD64"/>
<dbReference type="Proteomes" id="UP000324222">
    <property type="component" value="Unassembled WGS sequence"/>
</dbReference>
<name>A0A5B7HD64_PORTR</name>
<comment type="caution">
    <text evidence="2">The sequence shown here is derived from an EMBL/GenBank/DDBJ whole genome shotgun (WGS) entry which is preliminary data.</text>
</comment>
<reference evidence="2" key="1">
    <citation type="submission" date="2019-05" db="EMBL/GenBank/DDBJ databases">
        <title>Another draft genome of Portunus trituberculatus and its Hox gene families provides insights of decapod evolution.</title>
        <authorList>
            <person name="Jeong J.-H."/>
            <person name="Song I."/>
            <person name="Kim S."/>
            <person name="Choi T."/>
            <person name="Kim D."/>
            <person name="Ryu S."/>
            <person name="Kim W."/>
        </authorList>
    </citation>
    <scope>NUCLEOTIDE SEQUENCE [LARGE SCALE GENOMIC DNA]</scope>
    <source>
        <tissue evidence="2">Muscle</tissue>
    </source>
</reference>
<gene>
    <name evidence="2" type="ORF">E2C01_063245</name>
</gene>
<proteinExistence type="predicted"/>
<evidence type="ECO:0000256" key="1">
    <source>
        <dbReference type="SAM" id="MobiDB-lite"/>
    </source>
</evidence>
<accession>A0A5B7HD64</accession>
<keyword evidence="3" id="KW-1185">Reference proteome</keyword>